<name>A0ABW3CB30_9ACTN</name>
<evidence type="ECO:0000313" key="2">
    <source>
        <dbReference type="Proteomes" id="UP001597083"/>
    </source>
</evidence>
<dbReference type="GO" id="GO:0005524">
    <property type="term" value="F:ATP binding"/>
    <property type="evidence" value="ECO:0007669"/>
    <property type="project" value="UniProtKB-KW"/>
</dbReference>
<dbReference type="Proteomes" id="UP001597083">
    <property type="component" value="Unassembled WGS sequence"/>
</dbReference>
<dbReference type="Gene3D" id="3.40.50.300">
    <property type="entry name" value="P-loop containing nucleotide triphosphate hydrolases"/>
    <property type="match status" value="1"/>
</dbReference>
<organism evidence="1 2">
    <name type="scientific">Actinomadura adrarensis</name>
    <dbReference type="NCBI Taxonomy" id="1819600"/>
    <lineage>
        <taxon>Bacteria</taxon>
        <taxon>Bacillati</taxon>
        <taxon>Actinomycetota</taxon>
        <taxon>Actinomycetes</taxon>
        <taxon>Streptosporangiales</taxon>
        <taxon>Thermomonosporaceae</taxon>
        <taxon>Actinomadura</taxon>
    </lineage>
</organism>
<keyword evidence="1" id="KW-0067">ATP-binding</keyword>
<protein>
    <submittedName>
        <fullName evidence="1">ATP-binding protein</fullName>
    </submittedName>
</protein>
<keyword evidence="2" id="KW-1185">Reference proteome</keyword>
<dbReference type="EMBL" id="JBHTIR010000262">
    <property type="protein sequence ID" value="MFD0851124.1"/>
    <property type="molecule type" value="Genomic_DNA"/>
</dbReference>
<proteinExistence type="predicted"/>
<sequence>MKFFNTTGPCHSELHYMLPSEPRLPNVRGLVERGQYFVLHAPRQTGKTTTLNELATALTTEGRYAAIRFSCETGETAGDDAPWAEENVLDAIRDAAQDALPPDCQPPDSWPDSKPGRTLRAGLKEWADRCPRPLVLFFDEIDALRGLTKAESPAGRVITLLRA</sequence>
<dbReference type="InterPro" id="IPR027417">
    <property type="entry name" value="P-loop_NTPase"/>
</dbReference>
<comment type="caution">
    <text evidence="1">The sequence shown here is derived from an EMBL/GenBank/DDBJ whole genome shotgun (WGS) entry which is preliminary data.</text>
</comment>
<keyword evidence="1" id="KW-0547">Nucleotide-binding</keyword>
<evidence type="ECO:0000313" key="1">
    <source>
        <dbReference type="EMBL" id="MFD0851124.1"/>
    </source>
</evidence>
<gene>
    <name evidence="1" type="ORF">ACFQ07_02760</name>
</gene>
<reference evidence="2" key="1">
    <citation type="journal article" date="2019" name="Int. J. Syst. Evol. Microbiol.">
        <title>The Global Catalogue of Microorganisms (GCM) 10K type strain sequencing project: providing services to taxonomists for standard genome sequencing and annotation.</title>
        <authorList>
            <consortium name="The Broad Institute Genomics Platform"/>
            <consortium name="The Broad Institute Genome Sequencing Center for Infectious Disease"/>
            <person name="Wu L."/>
            <person name="Ma J."/>
        </authorList>
    </citation>
    <scope>NUCLEOTIDE SEQUENCE [LARGE SCALE GENOMIC DNA]</scope>
    <source>
        <strain evidence="2">JCM 31696</strain>
    </source>
</reference>
<dbReference type="SUPFAM" id="SSF52540">
    <property type="entry name" value="P-loop containing nucleoside triphosphate hydrolases"/>
    <property type="match status" value="1"/>
</dbReference>
<accession>A0ABW3CB30</accession>